<evidence type="ECO:0000256" key="2">
    <source>
        <dbReference type="ARBA" id="ARBA00022650"/>
    </source>
</evidence>
<protein>
    <recommendedName>
        <fullName evidence="6 7">Pyrroline-5-carboxylate reductase</fullName>
        <shortName evidence="6">P5C reductase</shortName>
        <shortName evidence="6">P5CR</shortName>
        <ecNumber evidence="6 7">1.5.1.2</ecNumber>
    </recommendedName>
    <alternativeName>
        <fullName evidence="6">PCA reductase</fullName>
    </alternativeName>
</protein>
<evidence type="ECO:0000259" key="10">
    <source>
        <dbReference type="Pfam" id="PF14748"/>
    </source>
</evidence>
<dbReference type="Gene3D" id="3.40.50.720">
    <property type="entry name" value="NAD(P)-binding Rossmann-like Domain"/>
    <property type="match status" value="1"/>
</dbReference>
<keyword evidence="3 6" id="KW-0521">NADP</keyword>
<dbReference type="Pfam" id="PF14748">
    <property type="entry name" value="P5CR_dimer"/>
    <property type="match status" value="1"/>
</dbReference>
<organism evidence="11 12">
    <name type="scientific">Ruminococcus albus</name>
    <dbReference type="NCBI Taxonomy" id="1264"/>
    <lineage>
        <taxon>Bacteria</taxon>
        <taxon>Bacillati</taxon>
        <taxon>Bacillota</taxon>
        <taxon>Clostridia</taxon>
        <taxon>Eubacteriales</taxon>
        <taxon>Oscillospiraceae</taxon>
        <taxon>Ruminococcus</taxon>
    </lineage>
</organism>
<comment type="subcellular location">
    <subcellularLocation>
        <location evidence="6">Cytoplasm</location>
    </subcellularLocation>
</comment>
<dbReference type="PANTHER" id="PTHR11645:SF0">
    <property type="entry name" value="PYRROLINE-5-CARBOXYLATE REDUCTASE 3"/>
    <property type="match status" value="1"/>
</dbReference>
<evidence type="ECO:0000256" key="4">
    <source>
        <dbReference type="ARBA" id="ARBA00023002"/>
    </source>
</evidence>
<dbReference type="SUPFAM" id="SSF51735">
    <property type="entry name" value="NAD(P)-binding Rossmann-fold domains"/>
    <property type="match status" value="1"/>
</dbReference>
<dbReference type="InterPro" id="IPR036291">
    <property type="entry name" value="NAD(P)-bd_dom_sf"/>
</dbReference>
<keyword evidence="6" id="KW-0963">Cytoplasm</keyword>
<comment type="function">
    <text evidence="5 6">Catalyzes the reduction of 1-pyrroline-5-carboxylate (PCA) to L-proline.</text>
</comment>
<reference evidence="11 12" key="1">
    <citation type="submission" date="2016-10" db="EMBL/GenBank/DDBJ databases">
        <authorList>
            <person name="de Groot N.N."/>
        </authorList>
    </citation>
    <scope>NUCLEOTIDE SEQUENCE [LARGE SCALE GENOMIC DNA]</scope>
    <source>
        <strain evidence="11 12">KH2T6</strain>
    </source>
</reference>
<dbReference type="UniPathway" id="UPA00098">
    <property type="reaction ID" value="UER00361"/>
</dbReference>
<dbReference type="GO" id="GO:0055129">
    <property type="term" value="P:L-proline biosynthetic process"/>
    <property type="evidence" value="ECO:0007669"/>
    <property type="project" value="UniProtKB-UniRule"/>
</dbReference>
<evidence type="ECO:0000256" key="8">
    <source>
        <dbReference type="PIRSR" id="PIRSR000193-1"/>
    </source>
</evidence>
<dbReference type="GO" id="GO:0005737">
    <property type="term" value="C:cytoplasm"/>
    <property type="evidence" value="ECO:0007669"/>
    <property type="project" value="UniProtKB-SubCell"/>
</dbReference>
<evidence type="ECO:0000256" key="7">
    <source>
        <dbReference type="NCBIfam" id="TIGR00112"/>
    </source>
</evidence>
<name>A0A1H7JKF8_RUMAL</name>
<comment type="pathway">
    <text evidence="6">Amino-acid biosynthesis; L-proline biosynthesis; L-proline from L-glutamate 5-semialdehyde: step 1/1.</text>
</comment>
<keyword evidence="6" id="KW-0028">Amino-acid biosynthesis</keyword>
<dbReference type="FunFam" id="1.10.3730.10:FF:000001">
    <property type="entry name" value="Pyrroline-5-carboxylate reductase"/>
    <property type="match status" value="1"/>
</dbReference>
<feature type="binding site" evidence="8">
    <location>
        <begin position="8"/>
        <end position="13"/>
    </location>
    <ligand>
        <name>NADP(+)</name>
        <dbReference type="ChEBI" id="CHEBI:58349"/>
    </ligand>
</feature>
<dbReference type="InterPro" id="IPR008927">
    <property type="entry name" value="6-PGluconate_DH-like_C_sf"/>
</dbReference>
<dbReference type="Pfam" id="PF03807">
    <property type="entry name" value="F420_oxidored"/>
    <property type="match status" value="1"/>
</dbReference>
<dbReference type="OrthoDB" id="9805754at2"/>
<evidence type="ECO:0000259" key="9">
    <source>
        <dbReference type="Pfam" id="PF03807"/>
    </source>
</evidence>
<evidence type="ECO:0000256" key="5">
    <source>
        <dbReference type="ARBA" id="ARBA00058118"/>
    </source>
</evidence>
<comment type="catalytic activity">
    <reaction evidence="6">
        <text>L-proline + NAD(+) = (S)-1-pyrroline-5-carboxylate + NADH + 2 H(+)</text>
        <dbReference type="Rhea" id="RHEA:14105"/>
        <dbReference type="ChEBI" id="CHEBI:15378"/>
        <dbReference type="ChEBI" id="CHEBI:17388"/>
        <dbReference type="ChEBI" id="CHEBI:57540"/>
        <dbReference type="ChEBI" id="CHEBI:57945"/>
        <dbReference type="ChEBI" id="CHEBI:60039"/>
        <dbReference type="EC" id="1.5.1.2"/>
    </reaction>
</comment>
<keyword evidence="4 6" id="KW-0560">Oxidoreductase</keyword>
<dbReference type="PANTHER" id="PTHR11645">
    <property type="entry name" value="PYRROLINE-5-CARBOXYLATE REDUCTASE"/>
    <property type="match status" value="1"/>
</dbReference>
<dbReference type="SUPFAM" id="SSF48179">
    <property type="entry name" value="6-phosphogluconate dehydrogenase C-terminal domain-like"/>
    <property type="match status" value="1"/>
</dbReference>
<dbReference type="RefSeq" id="WP_074831965.1">
    <property type="nucleotide sequence ID" value="NZ_FOAT01000005.1"/>
</dbReference>
<evidence type="ECO:0000313" key="12">
    <source>
        <dbReference type="Proteomes" id="UP000186015"/>
    </source>
</evidence>
<dbReference type="GO" id="GO:0004735">
    <property type="term" value="F:pyrroline-5-carboxylate reductase activity"/>
    <property type="evidence" value="ECO:0007669"/>
    <property type="project" value="UniProtKB-UniRule"/>
</dbReference>
<dbReference type="AlphaFoldDB" id="A0A1H7JKF8"/>
<dbReference type="InterPro" id="IPR028939">
    <property type="entry name" value="P5C_Rdtase_cat_N"/>
</dbReference>
<feature type="domain" description="Pyrroline-5-carboxylate reductase dimerisation" evidence="10">
    <location>
        <begin position="162"/>
        <end position="265"/>
    </location>
</feature>
<gene>
    <name evidence="6" type="primary">proC</name>
    <name evidence="11" type="ORF">SAMN05216469_105104</name>
</gene>
<dbReference type="PIRSF" id="PIRSF000193">
    <property type="entry name" value="Pyrrol-5-carb_rd"/>
    <property type="match status" value="1"/>
</dbReference>
<dbReference type="Proteomes" id="UP000186015">
    <property type="component" value="Unassembled WGS sequence"/>
</dbReference>
<dbReference type="NCBIfam" id="TIGR00112">
    <property type="entry name" value="proC"/>
    <property type="match status" value="1"/>
</dbReference>
<feature type="domain" description="Pyrroline-5-carboxylate reductase catalytic N-terminal" evidence="9">
    <location>
        <begin position="4"/>
        <end position="98"/>
    </location>
</feature>
<evidence type="ECO:0000256" key="3">
    <source>
        <dbReference type="ARBA" id="ARBA00022857"/>
    </source>
</evidence>
<dbReference type="InterPro" id="IPR029036">
    <property type="entry name" value="P5CR_dimer"/>
</dbReference>
<dbReference type="Gene3D" id="1.10.3730.10">
    <property type="entry name" value="ProC C-terminal domain-like"/>
    <property type="match status" value="1"/>
</dbReference>
<evidence type="ECO:0000256" key="6">
    <source>
        <dbReference type="HAMAP-Rule" id="MF_01925"/>
    </source>
</evidence>
<comment type="similarity">
    <text evidence="1 6">Belongs to the pyrroline-5-carboxylate reductase family.</text>
</comment>
<evidence type="ECO:0000313" key="11">
    <source>
        <dbReference type="EMBL" id="SEK75099.1"/>
    </source>
</evidence>
<accession>A0A1H7JKF8</accession>
<sequence>MSYKVGFIGAGNMGSAIMKGIVGSSMNSEVELYAYDSFEAAQERAKAIGAKGLDSEADLTATCDIVFLAIKPQQLDEVLAKIKGEVTKDKVIVSICAGVTDDNIASKTIEGAKVVMVMPNTPLLLGEGATALAKSDSVTDEEFALVCRIFGSCGIYSVLPKDKMKEVIAINGSSPAFIYLYAQCFIDYAKSVGIDEKAATDLFAKSLIGSAKMITDSGKTLDELITMVSSKGGTTIAGLEKLRANNIEKAVKECCEACTNRAYELAK</sequence>
<evidence type="ECO:0000256" key="1">
    <source>
        <dbReference type="ARBA" id="ARBA00005525"/>
    </source>
</evidence>
<dbReference type="HAMAP" id="MF_01925">
    <property type="entry name" value="P5C_reductase"/>
    <property type="match status" value="1"/>
</dbReference>
<proteinExistence type="inferred from homology"/>
<dbReference type="EMBL" id="FOAT01000005">
    <property type="protein sequence ID" value="SEK75099.1"/>
    <property type="molecule type" value="Genomic_DNA"/>
</dbReference>
<dbReference type="EC" id="1.5.1.2" evidence="6 7"/>
<keyword evidence="2 6" id="KW-0641">Proline biosynthesis</keyword>
<comment type="catalytic activity">
    <reaction evidence="6">
        <text>L-proline + NADP(+) = (S)-1-pyrroline-5-carboxylate + NADPH + 2 H(+)</text>
        <dbReference type="Rhea" id="RHEA:14109"/>
        <dbReference type="ChEBI" id="CHEBI:15378"/>
        <dbReference type="ChEBI" id="CHEBI:17388"/>
        <dbReference type="ChEBI" id="CHEBI:57783"/>
        <dbReference type="ChEBI" id="CHEBI:58349"/>
        <dbReference type="ChEBI" id="CHEBI:60039"/>
        <dbReference type="EC" id="1.5.1.2"/>
    </reaction>
</comment>
<dbReference type="InterPro" id="IPR000304">
    <property type="entry name" value="Pyrroline-COOH_reductase"/>
</dbReference>
<feature type="binding site" evidence="8">
    <location>
        <begin position="69"/>
        <end position="72"/>
    </location>
    <ligand>
        <name>NADP(+)</name>
        <dbReference type="ChEBI" id="CHEBI:58349"/>
    </ligand>
</feature>